<evidence type="ECO:0000313" key="3">
    <source>
        <dbReference type="Proteomes" id="UP000560658"/>
    </source>
</evidence>
<evidence type="ECO:0000256" key="1">
    <source>
        <dbReference type="SAM" id="Phobius"/>
    </source>
</evidence>
<dbReference type="GO" id="GO:0005886">
    <property type="term" value="C:plasma membrane"/>
    <property type="evidence" value="ECO:0007669"/>
    <property type="project" value="TreeGrafter"/>
</dbReference>
<protein>
    <submittedName>
        <fullName evidence="2">HAE1 family hydrophobic/amphiphilic exporter-1</fullName>
    </submittedName>
</protein>
<accession>A0A840D4A3</accession>
<keyword evidence="1" id="KW-1133">Transmembrane helix</keyword>
<name>A0A840D4A3_9BACE</name>
<dbReference type="Gene3D" id="3.30.2090.10">
    <property type="entry name" value="Multidrug efflux transporter AcrB TolC docking domain, DN and DC subdomains"/>
    <property type="match status" value="1"/>
</dbReference>
<dbReference type="AlphaFoldDB" id="A0A840D4A3"/>
<feature type="transmembrane region" description="Helical" evidence="1">
    <location>
        <begin position="42"/>
        <end position="65"/>
    </location>
</feature>
<feature type="transmembrane region" description="Helical" evidence="1">
    <location>
        <begin position="491"/>
        <end position="514"/>
    </location>
</feature>
<dbReference type="SUPFAM" id="SSF82693">
    <property type="entry name" value="Multidrug efflux transporter AcrB pore domain, PN1, PN2, PC1 and PC2 subdomains"/>
    <property type="match status" value="1"/>
</dbReference>
<organism evidence="2 3">
    <name type="scientific">Bacteroides reticulotermitis</name>
    <dbReference type="NCBI Taxonomy" id="1133319"/>
    <lineage>
        <taxon>Bacteria</taxon>
        <taxon>Pseudomonadati</taxon>
        <taxon>Bacteroidota</taxon>
        <taxon>Bacteroidia</taxon>
        <taxon>Bacteroidales</taxon>
        <taxon>Bacteroidaceae</taxon>
        <taxon>Bacteroides</taxon>
    </lineage>
</organism>
<dbReference type="PANTHER" id="PTHR32063:SF0">
    <property type="entry name" value="SWARMING MOTILITY PROTEIN SWRC"/>
    <property type="match status" value="1"/>
</dbReference>
<dbReference type="SUPFAM" id="SSF82866">
    <property type="entry name" value="Multidrug efflux transporter AcrB transmembrane domain"/>
    <property type="match status" value="2"/>
</dbReference>
<dbReference type="EMBL" id="JACIER010000040">
    <property type="protein sequence ID" value="MBB4046456.1"/>
    <property type="molecule type" value="Genomic_DNA"/>
</dbReference>
<dbReference type="RefSeq" id="WP_183209679.1">
    <property type="nucleotide sequence ID" value="NZ_JACIER010000040.1"/>
</dbReference>
<feature type="transmembrane region" description="Helical" evidence="1">
    <location>
        <begin position="568"/>
        <end position="593"/>
    </location>
</feature>
<comment type="caution">
    <text evidence="2">The sequence shown here is derived from an EMBL/GenBank/DDBJ whole genome shotgun (WGS) entry which is preliminary data.</text>
</comment>
<dbReference type="GO" id="GO:0042910">
    <property type="term" value="F:xenobiotic transmembrane transporter activity"/>
    <property type="evidence" value="ECO:0007669"/>
    <property type="project" value="TreeGrafter"/>
</dbReference>
<feature type="transmembrane region" description="Helical" evidence="1">
    <location>
        <begin position="436"/>
        <end position="458"/>
    </location>
</feature>
<dbReference type="PANTHER" id="PTHR32063">
    <property type="match status" value="1"/>
</dbReference>
<keyword evidence="1" id="KW-0812">Transmembrane</keyword>
<dbReference type="Proteomes" id="UP000560658">
    <property type="component" value="Unassembled WGS sequence"/>
</dbReference>
<reference evidence="2" key="1">
    <citation type="submission" date="2020-08" db="EMBL/GenBank/DDBJ databases">
        <title>Genomic Encyclopedia of Type Strains, Phase IV (KMG-IV): sequencing the most valuable type-strain genomes for metagenomic binning, comparative biology and taxonomic classification.</title>
        <authorList>
            <person name="Goeker M."/>
        </authorList>
    </citation>
    <scope>NUCLEOTIDE SEQUENCE [LARGE SCALE GENOMIC DNA]</scope>
    <source>
        <strain evidence="2">DSM 105720</strain>
    </source>
</reference>
<dbReference type="Pfam" id="PF00873">
    <property type="entry name" value="ACR_tran"/>
    <property type="match status" value="1"/>
</dbReference>
<keyword evidence="1" id="KW-0472">Membrane</keyword>
<dbReference type="Gene3D" id="3.30.70.1440">
    <property type="entry name" value="Multidrug efflux transporter AcrB pore domain"/>
    <property type="match status" value="1"/>
</dbReference>
<feature type="transmembrane region" description="Helical" evidence="1">
    <location>
        <begin position="540"/>
        <end position="562"/>
    </location>
</feature>
<dbReference type="InterPro" id="IPR027463">
    <property type="entry name" value="AcrB_DN_DC_subdom"/>
</dbReference>
<proteinExistence type="predicted"/>
<dbReference type="Gene3D" id="1.20.1640.10">
    <property type="entry name" value="Multidrug efflux transporter AcrB transmembrane domain"/>
    <property type="match status" value="2"/>
</dbReference>
<feature type="transmembrane region" description="Helical" evidence="1">
    <location>
        <begin position="465"/>
        <end position="485"/>
    </location>
</feature>
<keyword evidence="3" id="KW-1185">Reference proteome</keyword>
<feature type="non-terminal residue" evidence="2">
    <location>
        <position position="1"/>
    </location>
</feature>
<feature type="transmembrane region" description="Helical" evidence="1">
    <location>
        <begin position="12"/>
        <end position="36"/>
    </location>
</feature>
<evidence type="ECO:0000313" key="2">
    <source>
        <dbReference type="EMBL" id="MBB4046456.1"/>
    </source>
</evidence>
<dbReference type="Gene3D" id="3.30.70.1430">
    <property type="entry name" value="Multidrug efflux transporter AcrB pore domain"/>
    <property type="match status" value="1"/>
</dbReference>
<dbReference type="PRINTS" id="PR00702">
    <property type="entry name" value="ACRIFLAVINRP"/>
</dbReference>
<dbReference type="InterPro" id="IPR001036">
    <property type="entry name" value="Acrflvin-R"/>
</dbReference>
<feature type="transmembrane region" description="Helical" evidence="1">
    <location>
        <begin position="111"/>
        <end position="132"/>
    </location>
</feature>
<gene>
    <name evidence="2" type="ORF">GGR06_004293</name>
</gene>
<sequence length="613" mass="67318">QAAYDGLREIGGTIVSITLVLVVVFIPISLTQGIIANVFRQFAVTIAIAVLFSLLVSFTVVPLLYSRFGKIDEFNRDGFIGRGIQAFENRIERIAKWFSSLLGWSLSHKQITMVVTLAALIGSVSLIAFGFIGSNFAPMGDQGQFVMKLELPRDVTIEQSNQITYQAENILRSSPLVETVFTTIGAEENGQPQARLADLRVKMIPHNQRNISTSDFSREAKLFLQQHIPGAQIWVATTDLMGNIDEAPIQYYITGHHIDSVRTAANLLLHSIKFVKGIVDPKLSAEESSPEISIIPDREKMAALGIPFEMLGMGLGNAFSGNNDAKFRQNEYEYDINTRLDNFDRRSTADVENLTFISTSGEAVKLKQFARIEESNAPGILERRNRSACITLNCQVGGRPIGDIGQDVSQIINSLDLPENITIIPGGELEMQDESFGTMGIALIISILLVYLIMVLLYNNYVYPFVVLISIPLAIIGALLALALTMDTLNLFTLLGLLALIGLVAKNAIILVDFTNQSKEKGMELKAALIEATRQRFRPILMTTAATVIGMLPIALATGAGAEWKNGLAWVMIGGLISSMFLTLIVVPVVYYVMDKMLEKVGLGKKKVIEIKE</sequence>
<dbReference type="SUPFAM" id="SSF82714">
    <property type="entry name" value="Multidrug efflux transporter AcrB TolC docking domain, DN and DC subdomains"/>
    <property type="match status" value="1"/>
</dbReference>